<dbReference type="Proteomes" id="UP001341281">
    <property type="component" value="Chromosome 07"/>
</dbReference>
<name>A0AAQ3UDD4_PASNO</name>
<accession>A0AAQ3UDD4</accession>
<evidence type="ECO:0000313" key="3">
    <source>
        <dbReference type="Proteomes" id="UP001341281"/>
    </source>
</evidence>
<evidence type="ECO:0000313" key="2">
    <source>
        <dbReference type="EMBL" id="WVZ87752.1"/>
    </source>
</evidence>
<gene>
    <name evidence="2" type="ORF">U9M48_034341</name>
</gene>
<keyword evidence="3" id="KW-1185">Reference proteome</keyword>
<dbReference type="EMBL" id="CP144751">
    <property type="protein sequence ID" value="WVZ87752.1"/>
    <property type="molecule type" value="Genomic_DNA"/>
</dbReference>
<reference evidence="2 3" key="1">
    <citation type="submission" date="2024-02" db="EMBL/GenBank/DDBJ databases">
        <title>High-quality chromosome-scale genome assembly of Pensacola bahiagrass (Paspalum notatum Flugge var. saurae).</title>
        <authorList>
            <person name="Vega J.M."/>
            <person name="Podio M."/>
            <person name="Orjuela J."/>
            <person name="Siena L.A."/>
            <person name="Pessino S.C."/>
            <person name="Combes M.C."/>
            <person name="Mariac C."/>
            <person name="Albertini E."/>
            <person name="Pupilli F."/>
            <person name="Ortiz J.P.A."/>
            <person name="Leblanc O."/>
        </authorList>
    </citation>
    <scope>NUCLEOTIDE SEQUENCE [LARGE SCALE GENOMIC DNA]</scope>
    <source>
        <strain evidence="2">R1</strain>
        <tissue evidence="2">Leaf</tissue>
    </source>
</reference>
<evidence type="ECO:0000256" key="1">
    <source>
        <dbReference type="SAM" id="MobiDB-lite"/>
    </source>
</evidence>
<dbReference type="AlphaFoldDB" id="A0AAQ3UDD4"/>
<sequence>MAMETEAAQSRTARATESAAATLPDPPTQLLLTSASATAPRLEIHLALSSLLLLLFSKVTYSISHGNSIQVGCGGRKCS</sequence>
<feature type="region of interest" description="Disordered" evidence="1">
    <location>
        <begin position="1"/>
        <end position="28"/>
    </location>
</feature>
<proteinExistence type="predicted"/>
<organism evidence="2 3">
    <name type="scientific">Paspalum notatum var. saurae</name>
    <dbReference type="NCBI Taxonomy" id="547442"/>
    <lineage>
        <taxon>Eukaryota</taxon>
        <taxon>Viridiplantae</taxon>
        <taxon>Streptophyta</taxon>
        <taxon>Embryophyta</taxon>
        <taxon>Tracheophyta</taxon>
        <taxon>Spermatophyta</taxon>
        <taxon>Magnoliopsida</taxon>
        <taxon>Liliopsida</taxon>
        <taxon>Poales</taxon>
        <taxon>Poaceae</taxon>
        <taxon>PACMAD clade</taxon>
        <taxon>Panicoideae</taxon>
        <taxon>Andropogonodae</taxon>
        <taxon>Paspaleae</taxon>
        <taxon>Paspalinae</taxon>
        <taxon>Paspalum</taxon>
    </lineage>
</organism>
<protein>
    <submittedName>
        <fullName evidence="2">Uncharacterized protein</fullName>
    </submittedName>
</protein>